<organism evidence="2 3">
    <name type="scientific">Ceratitis capitata</name>
    <name type="common">Mediterranean fruit fly</name>
    <name type="synonym">Tephritis capitata</name>
    <dbReference type="NCBI Taxonomy" id="7213"/>
    <lineage>
        <taxon>Eukaryota</taxon>
        <taxon>Metazoa</taxon>
        <taxon>Ecdysozoa</taxon>
        <taxon>Arthropoda</taxon>
        <taxon>Hexapoda</taxon>
        <taxon>Insecta</taxon>
        <taxon>Pterygota</taxon>
        <taxon>Neoptera</taxon>
        <taxon>Endopterygota</taxon>
        <taxon>Diptera</taxon>
        <taxon>Brachycera</taxon>
        <taxon>Muscomorpha</taxon>
        <taxon>Tephritoidea</taxon>
        <taxon>Tephritidae</taxon>
        <taxon>Ceratitis</taxon>
        <taxon>Ceratitis</taxon>
    </lineage>
</organism>
<reference evidence="2" key="1">
    <citation type="submission" date="2020-11" db="EMBL/GenBank/DDBJ databases">
        <authorList>
            <person name="Whitehead M."/>
        </authorList>
    </citation>
    <scope>NUCLEOTIDE SEQUENCE</scope>
    <source>
        <strain evidence="2">EGII</strain>
    </source>
</reference>
<evidence type="ECO:0000256" key="1">
    <source>
        <dbReference type="SAM" id="MobiDB-lite"/>
    </source>
</evidence>
<sequence length="77" mass="8920">MLRNGYNNIRNNNCNNSSSTKITVRNKARKRSSYTIGKEEHNINSNIIFIFKPITILTRIVLMRFSCSTHIKSGFNK</sequence>
<protein>
    <submittedName>
        <fullName evidence="2">(Mediterranean fruit fly) hypothetical protein</fullName>
    </submittedName>
</protein>
<dbReference type="EMBL" id="CAJHJT010000056">
    <property type="protein sequence ID" value="CAD7012850.1"/>
    <property type="molecule type" value="Genomic_DNA"/>
</dbReference>
<keyword evidence="3" id="KW-1185">Reference proteome</keyword>
<comment type="caution">
    <text evidence="2">The sequence shown here is derived from an EMBL/GenBank/DDBJ whole genome shotgun (WGS) entry which is preliminary data.</text>
</comment>
<feature type="non-terminal residue" evidence="2">
    <location>
        <position position="1"/>
    </location>
</feature>
<accession>A0A811VC11</accession>
<feature type="region of interest" description="Disordered" evidence="1">
    <location>
        <begin position="1"/>
        <end position="31"/>
    </location>
</feature>
<dbReference type="AlphaFoldDB" id="A0A811VC11"/>
<proteinExistence type="predicted"/>
<dbReference type="Proteomes" id="UP000606786">
    <property type="component" value="Unassembled WGS sequence"/>
</dbReference>
<gene>
    <name evidence="2" type="ORF">CCAP1982_LOCUS20949</name>
</gene>
<evidence type="ECO:0000313" key="2">
    <source>
        <dbReference type="EMBL" id="CAD7012850.1"/>
    </source>
</evidence>
<name>A0A811VC11_CERCA</name>
<feature type="compositionally biased region" description="Low complexity" evidence="1">
    <location>
        <begin position="1"/>
        <end position="19"/>
    </location>
</feature>
<evidence type="ECO:0000313" key="3">
    <source>
        <dbReference type="Proteomes" id="UP000606786"/>
    </source>
</evidence>